<dbReference type="PANTHER" id="PTHR48083:SF20">
    <property type="entry name" value="LONG-CHAIN SPECIFIC ACYL-COA DEHYDROGENASE, MITOCHONDRIAL"/>
    <property type="match status" value="1"/>
</dbReference>
<protein>
    <recommendedName>
        <fullName evidence="7">Acyl-[acyl-carrier-protein] dehydrogenase MbtN</fullName>
    </recommendedName>
    <alternativeName>
        <fullName evidence="8">Mycobactin synthase protein N</fullName>
    </alternativeName>
</protein>
<dbReference type="InterPro" id="IPR036250">
    <property type="entry name" value="AcylCo_DH-like_C"/>
</dbReference>
<dbReference type="RefSeq" id="WP_381604332.1">
    <property type="nucleotide sequence ID" value="NZ_JBHTEB010000001.1"/>
</dbReference>
<accession>A0ABW2VZR3</accession>
<dbReference type="InterPro" id="IPR009075">
    <property type="entry name" value="AcylCo_DH/oxidase_C"/>
</dbReference>
<keyword evidence="4 9" id="KW-0274">FAD</keyword>
<evidence type="ECO:0000256" key="7">
    <source>
        <dbReference type="ARBA" id="ARBA00040394"/>
    </source>
</evidence>
<comment type="cofactor">
    <cofactor evidence="9">
        <name>FAD</name>
        <dbReference type="ChEBI" id="CHEBI:57692"/>
    </cofactor>
</comment>
<dbReference type="InterPro" id="IPR006091">
    <property type="entry name" value="Acyl-CoA_Oxase/DH_mid-dom"/>
</dbReference>
<sequence length="374" mass="38302">MSDLRLAPAAADVLADVPVDAPAARVWAALGASGVLDHLYERRPDGLVPVPDRLAALLGAVDARGDNGVTLSVLVQAASALPVLADGAPPSGVVRRALERVSSGAATVALAATDGAAAGSDLAGLGTEVTLGPDEVRVSGGKRWITSALTADWLLVLARHRPGRHFTSFTWVLVPATAPGVRVHAADTDLLTGAATGHVDLTDVRLTPDHVVGRAGRGMAAFARHMGTERLAGALWAVALTTRVLADTKARLERRSVDGRPLWQHPAVRQRYAAALVRVRELRALCDSLGSRVAVGRDLGAAALLKSAAGLVTDPVLATCAQLQGADGFARGGAQRARAEAAVFGIGGGVTELVLDAVAGDADALLTELGSWTP</sequence>
<name>A0ABW2VZR3_9ACTN</name>
<keyword evidence="5 9" id="KW-0560">Oxidoreductase</keyword>
<evidence type="ECO:0000256" key="1">
    <source>
        <dbReference type="ARBA" id="ARBA00005102"/>
    </source>
</evidence>
<dbReference type="SUPFAM" id="SSF56645">
    <property type="entry name" value="Acyl-CoA dehydrogenase NM domain-like"/>
    <property type="match status" value="1"/>
</dbReference>
<evidence type="ECO:0000313" key="13">
    <source>
        <dbReference type="Proteomes" id="UP001597023"/>
    </source>
</evidence>
<comment type="similarity">
    <text evidence="2 9">Belongs to the acyl-CoA dehydrogenase family.</text>
</comment>
<evidence type="ECO:0000256" key="8">
    <source>
        <dbReference type="ARBA" id="ARBA00042660"/>
    </source>
</evidence>
<evidence type="ECO:0000313" key="12">
    <source>
        <dbReference type="EMBL" id="MFD0312748.1"/>
    </source>
</evidence>
<gene>
    <name evidence="12" type="ORF">ACFQZ6_00550</name>
</gene>
<proteinExistence type="inferred from homology"/>
<evidence type="ECO:0000256" key="5">
    <source>
        <dbReference type="ARBA" id="ARBA00023002"/>
    </source>
</evidence>
<keyword evidence="13" id="KW-1185">Reference proteome</keyword>
<reference evidence="13" key="1">
    <citation type="journal article" date="2019" name="Int. J. Syst. Evol. Microbiol.">
        <title>The Global Catalogue of Microorganisms (GCM) 10K type strain sequencing project: providing services to taxonomists for standard genome sequencing and annotation.</title>
        <authorList>
            <consortium name="The Broad Institute Genomics Platform"/>
            <consortium name="The Broad Institute Genome Sequencing Center for Infectious Disease"/>
            <person name="Wu L."/>
            <person name="Ma J."/>
        </authorList>
    </citation>
    <scope>NUCLEOTIDE SEQUENCE [LARGE SCALE GENOMIC DNA]</scope>
    <source>
        <strain evidence="13">CGMCC 4.7400</strain>
    </source>
</reference>
<comment type="pathway">
    <text evidence="1">Siderophore biosynthesis; mycobactin biosynthesis.</text>
</comment>
<dbReference type="Pfam" id="PF02770">
    <property type="entry name" value="Acyl-CoA_dh_M"/>
    <property type="match status" value="1"/>
</dbReference>
<organism evidence="12 13">
    <name type="scientific">Streptomyces flavalbus</name>
    <dbReference type="NCBI Taxonomy" id="2665155"/>
    <lineage>
        <taxon>Bacteria</taxon>
        <taxon>Bacillati</taxon>
        <taxon>Actinomycetota</taxon>
        <taxon>Actinomycetes</taxon>
        <taxon>Kitasatosporales</taxon>
        <taxon>Streptomycetaceae</taxon>
        <taxon>Streptomyces</taxon>
    </lineage>
</organism>
<evidence type="ECO:0000259" key="10">
    <source>
        <dbReference type="Pfam" id="PF00441"/>
    </source>
</evidence>
<dbReference type="InterPro" id="IPR009100">
    <property type="entry name" value="AcylCoA_DH/oxidase_NM_dom_sf"/>
</dbReference>
<comment type="function">
    <text evidence="6">Catalyzes the dehydrogenation at the alpha-beta position of ACP-bound acyl chains. This results in the introduction of a double bond in the lipidic chain, which is further transferred to the epsilon-amino group of lysine residue in the mycobactin core by MbtK.</text>
</comment>
<dbReference type="InterPro" id="IPR046373">
    <property type="entry name" value="Acyl-CoA_Oxase/DH_mid-dom_sf"/>
</dbReference>
<evidence type="ECO:0000256" key="3">
    <source>
        <dbReference type="ARBA" id="ARBA00022630"/>
    </source>
</evidence>
<comment type="caution">
    <text evidence="12">The sequence shown here is derived from an EMBL/GenBank/DDBJ whole genome shotgun (WGS) entry which is preliminary data.</text>
</comment>
<evidence type="ECO:0000256" key="6">
    <source>
        <dbReference type="ARBA" id="ARBA00037085"/>
    </source>
</evidence>
<evidence type="ECO:0000256" key="9">
    <source>
        <dbReference type="RuleBase" id="RU362125"/>
    </source>
</evidence>
<dbReference type="Gene3D" id="1.20.140.10">
    <property type="entry name" value="Butyryl-CoA Dehydrogenase, subunit A, domain 3"/>
    <property type="match status" value="1"/>
</dbReference>
<dbReference type="Pfam" id="PF00441">
    <property type="entry name" value="Acyl-CoA_dh_1"/>
    <property type="match status" value="1"/>
</dbReference>
<evidence type="ECO:0000256" key="2">
    <source>
        <dbReference type="ARBA" id="ARBA00009347"/>
    </source>
</evidence>
<dbReference type="SUPFAM" id="SSF47203">
    <property type="entry name" value="Acyl-CoA dehydrogenase C-terminal domain-like"/>
    <property type="match status" value="1"/>
</dbReference>
<evidence type="ECO:0000259" key="11">
    <source>
        <dbReference type="Pfam" id="PF02770"/>
    </source>
</evidence>
<dbReference type="GO" id="GO:0016491">
    <property type="term" value="F:oxidoreductase activity"/>
    <property type="evidence" value="ECO:0007669"/>
    <property type="project" value="UniProtKB-KW"/>
</dbReference>
<dbReference type="InterPro" id="IPR050741">
    <property type="entry name" value="Acyl-CoA_dehydrogenase"/>
</dbReference>
<dbReference type="EMBL" id="JBHTEB010000001">
    <property type="protein sequence ID" value="MFD0312748.1"/>
    <property type="molecule type" value="Genomic_DNA"/>
</dbReference>
<keyword evidence="3 9" id="KW-0285">Flavoprotein</keyword>
<evidence type="ECO:0000256" key="4">
    <source>
        <dbReference type="ARBA" id="ARBA00022827"/>
    </source>
</evidence>
<dbReference type="PANTHER" id="PTHR48083">
    <property type="entry name" value="MEDIUM-CHAIN SPECIFIC ACYL-COA DEHYDROGENASE, MITOCHONDRIAL-RELATED"/>
    <property type="match status" value="1"/>
</dbReference>
<feature type="domain" description="Acyl-CoA dehydrogenase/oxidase C-terminal" evidence="10">
    <location>
        <begin position="216"/>
        <end position="359"/>
    </location>
</feature>
<dbReference type="Gene3D" id="2.40.110.10">
    <property type="entry name" value="Butyryl-CoA Dehydrogenase, subunit A, domain 2"/>
    <property type="match status" value="1"/>
</dbReference>
<dbReference type="Proteomes" id="UP001597023">
    <property type="component" value="Unassembled WGS sequence"/>
</dbReference>
<feature type="domain" description="Acyl-CoA oxidase/dehydrogenase middle" evidence="11">
    <location>
        <begin position="109"/>
        <end position="204"/>
    </location>
</feature>